<name>A0ABR3GG89_9PEZI</name>
<evidence type="ECO:0000259" key="1">
    <source>
        <dbReference type="Pfam" id="PF01370"/>
    </source>
</evidence>
<dbReference type="InterPro" id="IPR051207">
    <property type="entry name" value="ComplexI_NDUFA9_subunit"/>
</dbReference>
<dbReference type="Proteomes" id="UP001447188">
    <property type="component" value="Unassembled WGS sequence"/>
</dbReference>
<keyword evidence="3" id="KW-1185">Reference proteome</keyword>
<accession>A0ABR3GG89</accession>
<gene>
    <name evidence="2" type="primary">EFM5_1</name>
    <name evidence="2" type="ORF">Q9L58_006457</name>
</gene>
<dbReference type="PANTHER" id="PTHR12126:SF11">
    <property type="entry name" value="NADH DEHYDROGENASE [UBIQUINONE] 1 ALPHA SUBCOMPLEX SUBUNIT 9, MITOCHONDRIAL"/>
    <property type="match status" value="1"/>
</dbReference>
<dbReference type="Gene3D" id="3.40.50.720">
    <property type="entry name" value="NAD(P)-binding Rossmann-like Domain"/>
    <property type="match status" value="1"/>
</dbReference>
<dbReference type="EMBL" id="JBBBZM010000090">
    <property type="protein sequence ID" value="KAL0634571.1"/>
    <property type="molecule type" value="Genomic_DNA"/>
</dbReference>
<dbReference type="InterPro" id="IPR001509">
    <property type="entry name" value="Epimerase_deHydtase"/>
</dbReference>
<reference evidence="2 3" key="1">
    <citation type="submission" date="2024-02" db="EMBL/GenBank/DDBJ databases">
        <title>Discinaceae phylogenomics.</title>
        <authorList>
            <person name="Dirks A.C."/>
            <person name="James T.Y."/>
        </authorList>
    </citation>
    <scope>NUCLEOTIDE SEQUENCE [LARGE SCALE GENOMIC DNA]</scope>
    <source>
        <strain evidence="2 3">ACD0624</strain>
    </source>
</reference>
<dbReference type="PANTHER" id="PTHR12126">
    <property type="entry name" value="NADH-UBIQUINONE OXIDOREDUCTASE 39 KDA SUBUNIT-RELATED"/>
    <property type="match status" value="1"/>
</dbReference>
<dbReference type="CDD" id="cd05271">
    <property type="entry name" value="NDUFA9_like_SDR_a"/>
    <property type="match status" value="1"/>
</dbReference>
<evidence type="ECO:0000313" key="2">
    <source>
        <dbReference type="EMBL" id="KAL0634571.1"/>
    </source>
</evidence>
<feature type="domain" description="NAD-dependent epimerase/dehydratase" evidence="1">
    <location>
        <begin position="18"/>
        <end position="131"/>
    </location>
</feature>
<proteinExistence type="predicted"/>
<dbReference type="SUPFAM" id="SSF51735">
    <property type="entry name" value="NAD(P)-binding Rossmann-fold domains"/>
    <property type="match status" value="1"/>
</dbReference>
<dbReference type="InterPro" id="IPR036291">
    <property type="entry name" value="NAD(P)-bd_dom_sf"/>
</dbReference>
<dbReference type="Pfam" id="PF01370">
    <property type="entry name" value="Epimerase"/>
    <property type="match status" value="1"/>
</dbReference>
<sequence>MSVDLTVVDRSSVGGHTVTVFGASGQLGRYIVNRFAGAGCTVVIPYREEMAKRHLKVTGDLGKIVFVEFDLRNTQSIEESVRHSDIVFNLIGRDYTTKNFSYEDVHVEGTQRIAEAVAKYDCDRFIQVSCYNADLNSPSEYNRTKARGEEDARLIFPETTIVRPAPIFGCEDRLLLRLASAANIFTANNMEQKIYPVHVIDVGKGLQAIAYDDSTAGQTFELYGPNEFSMRDIANIVDRDTITKRRHINLPKPVLKTIAKALDYVWWPTIAPDEVEREFLDQKIDPTAKTFADLGITPDKLEPLAYEYLRHLRPARYYNLPPMTEKERKAEKQYLHVDHGS</sequence>
<evidence type="ECO:0000313" key="3">
    <source>
        <dbReference type="Proteomes" id="UP001447188"/>
    </source>
</evidence>
<comment type="caution">
    <text evidence="2">The sequence shown here is derived from an EMBL/GenBank/DDBJ whole genome shotgun (WGS) entry which is preliminary data.</text>
</comment>
<protein>
    <submittedName>
        <fullName evidence="2">Protein-lysine N-methyltransferase efm5</fullName>
    </submittedName>
</protein>
<organism evidence="2 3">
    <name type="scientific">Discina gigas</name>
    <dbReference type="NCBI Taxonomy" id="1032678"/>
    <lineage>
        <taxon>Eukaryota</taxon>
        <taxon>Fungi</taxon>
        <taxon>Dikarya</taxon>
        <taxon>Ascomycota</taxon>
        <taxon>Pezizomycotina</taxon>
        <taxon>Pezizomycetes</taxon>
        <taxon>Pezizales</taxon>
        <taxon>Discinaceae</taxon>
        <taxon>Discina</taxon>
    </lineage>
</organism>